<evidence type="ECO:0000256" key="2">
    <source>
        <dbReference type="ARBA" id="ARBA00023125"/>
    </source>
</evidence>
<comment type="caution">
    <text evidence="5">The sequence shown here is derived from an EMBL/GenBank/DDBJ whole genome shotgun (WGS) entry which is preliminary data.</text>
</comment>
<dbReference type="EMBL" id="JAMAST010000003">
    <property type="protein sequence ID" value="MCL1631323.1"/>
    <property type="molecule type" value="Genomic_DNA"/>
</dbReference>
<keyword evidence="1" id="KW-0805">Transcription regulation</keyword>
<dbReference type="SUPFAM" id="SSF46785">
    <property type="entry name" value="Winged helix' DNA-binding domain"/>
    <property type="match status" value="1"/>
</dbReference>
<dbReference type="Proteomes" id="UP001203004">
    <property type="component" value="Unassembled WGS sequence"/>
</dbReference>
<evidence type="ECO:0000256" key="1">
    <source>
        <dbReference type="ARBA" id="ARBA00023015"/>
    </source>
</evidence>
<feature type="domain" description="HTH gntR-type" evidence="4">
    <location>
        <begin position="9"/>
        <end position="77"/>
    </location>
</feature>
<evidence type="ECO:0000313" key="6">
    <source>
        <dbReference type="Proteomes" id="UP001203004"/>
    </source>
</evidence>
<sequence length="125" mass="14625">MAQPFNPSVPIYQQLCERIKNKIIRGELKIGERLPSVRDLAIESEVNPNTVQRAYRELEESGIVEKKRGQGTFVTQEPDILQHMREQQKINHIRFFVTEMCEMGFSEAEMLDGLRDYLEKKEDNV</sequence>
<dbReference type="PROSITE" id="PS50949">
    <property type="entry name" value="HTH_GNTR"/>
    <property type="match status" value="1"/>
</dbReference>
<gene>
    <name evidence="5" type="ORF">M3N64_05080</name>
</gene>
<dbReference type="InterPro" id="IPR036388">
    <property type="entry name" value="WH-like_DNA-bd_sf"/>
</dbReference>
<evidence type="ECO:0000313" key="5">
    <source>
        <dbReference type="EMBL" id="MCL1631323.1"/>
    </source>
</evidence>
<keyword evidence="3" id="KW-0804">Transcription</keyword>
<proteinExistence type="predicted"/>
<accession>A0ABT0M8W2</accession>
<dbReference type="SMART" id="SM00345">
    <property type="entry name" value="HTH_GNTR"/>
    <property type="match status" value="1"/>
</dbReference>
<dbReference type="InterPro" id="IPR036390">
    <property type="entry name" value="WH_DNA-bd_sf"/>
</dbReference>
<dbReference type="Gene3D" id="1.10.10.10">
    <property type="entry name" value="Winged helix-like DNA-binding domain superfamily/Winged helix DNA-binding domain"/>
    <property type="match status" value="1"/>
</dbReference>
<reference evidence="5 6" key="1">
    <citation type="submission" date="2022-05" db="EMBL/GenBank/DDBJ databases">
        <title>Sporolactobacillus sp nov CPB3-1, isolated from tree bark (Mangifera indica L.).</title>
        <authorList>
            <person name="Phuengjayaem S."/>
            <person name="Tanasupawat S."/>
        </authorList>
    </citation>
    <scope>NUCLEOTIDE SEQUENCE [LARGE SCALE GENOMIC DNA]</scope>
    <source>
        <strain evidence="5 6">CPB3-1</strain>
    </source>
</reference>
<organism evidence="5 6">
    <name type="scientific">Sporolactobacillus mangiferae</name>
    <dbReference type="NCBI Taxonomy" id="2940498"/>
    <lineage>
        <taxon>Bacteria</taxon>
        <taxon>Bacillati</taxon>
        <taxon>Bacillota</taxon>
        <taxon>Bacilli</taxon>
        <taxon>Bacillales</taxon>
        <taxon>Sporolactobacillaceae</taxon>
        <taxon>Sporolactobacillus</taxon>
    </lineage>
</organism>
<keyword evidence="6" id="KW-1185">Reference proteome</keyword>
<dbReference type="InterPro" id="IPR000524">
    <property type="entry name" value="Tscrpt_reg_HTH_GntR"/>
</dbReference>
<dbReference type="RefSeq" id="WP_249099050.1">
    <property type="nucleotide sequence ID" value="NZ_JAMAST010000003.1"/>
</dbReference>
<dbReference type="Pfam" id="PF00392">
    <property type="entry name" value="GntR"/>
    <property type="match status" value="1"/>
</dbReference>
<protein>
    <submittedName>
        <fullName evidence="5">GntR family transcriptional regulator</fullName>
    </submittedName>
</protein>
<name>A0ABT0M8W2_9BACL</name>
<dbReference type="CDD" id="cd07377">
    <property type="entry name" value="WHTH_GntR"/>
    <property type="match status" value="1"/>
</dbReference>
<dbReference type="PANTHER" id="PTHR38445">
    <property type="entry name" value="HTH-TYPE TRANSCRIPTIONAL REPRESSOR YTRA"/>
    <property type="match status" value="1"/>
</dbReference>
<keyword evidence="2" id="KW-0238">DNA-binding</keyword>
<evidence type="ECO:0000259" key="4">
    <source>
        <dbReference type="PROSITE" id="PS50949"/>
    </source>
</evidence>
<dbReference type="PANTHER" id="PTHR38445:SF6">
    <property type="entry name" value="GNTR-FAMILY TRANSCRIPTIONAL REGULATOR"/>
    <property type="match status" value="1"/>
</dbReference>
<evidence type="ECO:0000256" key="3">
    <source>
        <dbReference type="ARBA" id="ARBA00023163"/>
    </source>
</evidence>